<name>A0A2R5EK26_9BACL</name>
<dbReference type="Gene3D" id="3.40.50.1820">
    <property type="entry name" value="alpha/beta hydrolase"/>
    <property type="match status" value="1"/>
</dbReference>
<reference evidence="1 2" key="1">
    <citation type="submission" date="2017-08" db="EMBL/GenBank/DDBJ databases">
        <title>Substantial Increase in Enzyme Production by Combined Drug-Resistance Mutations in Paenibacillus agaridevorans.</title>
        <authorList>
            <person name="Tanaka Y."/>
            <person name="Funane K."/>
            <person name="Hosaka T."/>
            <person name="Shiwa Y."/>
            <person name="Fujita N."/>
            <person name="Miyazaki T."/>
            <person name="Yoshikawa H."/>
            <person name="Murakami K."/>
            <person name="Kasahara K."/>
            <person name="Inaoka T."/>
            <person name="Hiraga Y."/>
            <person name="Ochi K."/>
        </authorList>
    </citation>
    <scope>NUCLEOTIDE SEQUENCE [LARGE SCALE GENOMIC DNA]</scope>
    <source>
        <strain evidence="1 2">T-3040</strain>
    </source>
</reference>
<dbReference type="PANTHER" id="PTHR22946">
    <property type="entry name" value="DIENELACTONE HYDROLASE DOMAIN-CONTAINING PROTEIN-RELATED"/>
    <property type="match status" value="1"/>
</dbReference>
<evidence type="ECO:0000313" key="1">
    <source>
        <dbReference type="EMBL" id="GBG06990.1"/>
    </source>
</evidence>
<dbReference type="SUPFAM" id="SSF53474">
    <property type="entry name" value="alpha/beta-Hydrolases"/>
    <property type="match status" value="1"/>
</dbReference>
<proteinExistence type="predicted"/>
<comment type="caution">
    <text evidence="1">The sequence shown here is derived from an EMBL/GenBank/DDBJ whole genome shotgun (WGS) entry which is preliminary data.</text>
</comment>
<dbReference type="PANTHER" id="PTHR22946:SF8">
    <property type="entry name" value="ACETYL XYLAN ESTERASE DOMAIN-CONTAINING PROTEIN"/>
    <property type="match status" value="1"/>
</dbReference>
<evidence type="ECO:0000313" key="2">
    <source>
        <dbReference type="Proteomes" id="UP000245202"/>
    </source>
</evidence>
<dbReference type="RefSeq" id="WP_108992132.1">
    <property type="nucleotide sequence ID" value="NZ_BDQX01000069.1"/>
</dbReference>
<evidence type="ECO:0008006" key="3">
    <source>
        <dbReference type="Google" id="ProtNLM"/>
    </source>
</evidence>
<dbReference type="InterPro" id="IPR025890">
    <property type="entry name" value="Abhydrolase_bac"/>
</dbReference>
<dbReference type="Pfam" id="PF12715">
    <property type="entry name" value="Abhydrolase_7"/>
    <property type="match status" value="1"/>
</dbReference>
<accession>A0A2R5EK26</accession>
<keyword evidence="2" id="KW-1185">Reference proteome</keyword>
<protein>
    <recommendedName>
        <fullName evidence="3">Dienelactone hydrolase</fullName>
    </recommendedName>
</protein>
<dbReference type="EMBL" id="BDQX01000069">
    <property type="protein sequence ID" value="GBG06990.1"/>
    <property type="molecule type" value="Genomic_DNA"/>
</dbReference>
<dbReference type="InterPro" id="IPR029058">
    <property type="entry name" value="AB_hydrolase_fold"/>
</dbReference>
<dbReference type="InterPro" id="IPR050261">
    <property type="entry name" value="FrsA_esterase"/>
</dbReference>
<dbReference type="AlphaFoldDB" id="A0A2R5EK26"/>
<sequence>MWNPDNFMETLYERSASARKKQTELGREERKSLLKEHLRTALVPFEEMRAPLDPILLERTEYDDYVRERVEIGTVTGLRMPVYVLIPKESRRTWELPGNSSGKLPGMLALHGHGYGSREVAGFAPDGTMSVKKGGHNRFALELARQGHIVAAPEMIGFGDRRLLRDTVPGKERSSCNSLTGQLLMHGMSLAGLRVYEAIRTLDYLAMREEADPRAIGCMGFSGGALLAAYAAAIDERINAAVLCGFTSTYKGSILSINHCIDNYIPGVLDYAELPDWIGLIAPRPLFVESGENDPIFPAGAVREAVGILRKIYRDEGAEHRLQSDIFPGAHEVSGRNIYPWLRSTWQSLE</sequence>
<gene>
    <name evidence="1" type="ORF">PAT3040_01537</name>
</gene>
<organism evidence="1 2">
    <name type="scientific">Paenibacillus agaridevorans</name>
    <dbReference type="NCBI Taxonomy" id="171404"/>
    <lineage>
        <taxon>Bacteria</taxon>
        <taxon>Bacillati</taxon>
        <taxon>Bacillota</taxon>
        <taxon>Bacilli</taxon>
        <taxon>Bacillales</taxon>
        <taxon>Paenibacillaceae</taxon>
        <taxon>Paenibacillus</taxon>
    </lineage>
</organism>
<dbReference type="Proteomes" id="UP000245202">
    <property type="component" value="Unassembled WGS sequence"/>
</dbReference>